<organism evidence="1 3">
    <name type="scientific">Candidatus Thermofonsia Clade 1 bacterium</name>
    <dbReference type="NCBI Taxonomy" id="2364210"/>
    <lineage>
        <taxon>Bacteria</taxon>
        <taxon>Bacillati</taxon>
        <taxon>Chloroflexota</taxon>
        <taxon>Candidatus Thermofontia</taxon>
        <taxon>Candidatus Thermofonsia Clade 1</taxon>
    </lineage>
</organism>
<sequence>ADIRLARELLGFTPSVSFEEGLRRTLAWLRNA</sequence>
<evidence type="ECO:0000313" key="1">
    <source>
        <dbReference type="EMBL" id="PJF34090.1"/>
    </source>
</evidence>
<comment type="caution">
    <text evidence="1">The sequence shown here is derived from an EMBL/GenBank/DDBJ whole genome shotgun (WGS) entry which is preliminary data.</text>
</comment>
<evidence type="ECO:0000313" key="2">
    <source>
        <dbReference type="EMBL" id="PJF34093.1"/>
    </source>
</evidence>
<name>A0A2M8P961_9CHLR</name>
<dbReference type="SUPFAM" id="SSF51735">
    <property type="entry name" value="NAD(P)-binding Rossmann-fold domains"/>
    <property type="match status" value="1"/>
</dbReference>
<dbReference type="EMBL" id="PGTM01000610">
    <property type="protein sequence ID" value="PJF34090.1"/>
    <property type="molecule type" value="Genomic_DNA"/>
</dbReference>
<reference evidence="1 3" key="1">
    <citation type="submission" date="2017-11" db="EMBL/GenBank/DDBJ databases">
        <title>Evolution of Phototrophy in the Chloroflexi Phylum Driven by Horizontal Gene Transfer.</title>
        <authorList>
            <person name="Ward L.M."/>
            <person name="Hemp J."/>
            <person name="Shih P.M."/>
            <person name="Mcglynn S.E."/>
            <person name="Fischer W."/>
        </authorList>
    </citation>
    <scope>NUCLEOTIDE SEQUENCE [LARGE SCALE GENOMIC DNA]</scope>
    <source>
        <strain evidence="1">JP3_13</strain>
    </source>
</reference>
<evidence type="ECO:0000313" key="3">
    <source>
        <dbReference type="Proteomes" id="UP000229681"/>
    </source>
</evidence>
<dbReference type="InterPro" id="IPR036291">
    <property type="entry name" value="NAD(P)-bd_dom_sf"/>
</dbReference>
<dbReference type="EMBL" id="PGTM01000609">
    <property type="protein sequence ID" value="PJF34093.1"/>
    <property type="molecule type" value="Genomic_DNA"/>
</dbReference>
<protein>
    <submittedName>
        <fullName evidence="1">LPS biosynthesis protein WbpP</fullName>
    </submittedName>
</protein>
<feature type="non-terminal residue" evidence="1">
    <location>
        <position position="1"/>
    </location>
</feature>
<dbReference type="Gene3D" id="3.90.25.10">
    <property type="entry name" value="UDP-galactose 4-epimerase, domain 1"/>
    <property type="match status" value="1"/>
</dbReference>
<dbReference type="Proteomes" id="UP000229681">
    <property type="component" value="Unassembled WGS sequence"/>
</dbReference>
<accession>A0A2M8P961</accession>
<gene>
    <name evidence="2" type="ORF">CUN49_16965</name>
    <name evidence="1" type="ORF">CUN49_16975</name>
</gene>
<proteinExistence type="predicted"/>
<dbReference type="AlphaFoldDB" id="A0A2M8P961"/>